<dbReference type="InterPro" id="IPR050300">
    <property type="entry name" value="GDXG_lipolytic_enzyme"/>
</dbReference>
<feature type="domain" description="Alpha/beta hydrolase fold-3" evidence="2">
    <location>
        <begin position="79"/>
        <end position="279"/>
    </location>
</feature>
<organism evidence="3 4">
    <name type="scientific">Actinoallomurus iriomotensis</name>
    <dbReference type="NCBI Taxonomy" id="478107"/>
    <lineage>
        <taxon>Bacteria</taxon>
        <taxon>Bacillati</taxon>
        <taxon>Actinomycetota</taxon>
        <taxon>Actinomycetes</taxon>
        <taxon>Streptosporangiales</taxon>
        <taxon>Thermomonosporaceae</taxon>
        <taxon>Actinoallomurus</taxon>
    </lineage>
</organism>
<evidence type="ECO:0000259" key="2">
    <source>
        <dbReference type="Pfam" id="PF07859"/>
    </source>
</evidence>
<accession>A0A9W6RGV7</accession>
<evidence type="ECO:0000313" key="3">
    <source>
        <dbReference type="EMBL" id="GLY73827.1"/>
    </source>
</evidence>
<proteinExistence type="predicted"/>
<dbReference type="SUPFAM" id="SSF53474">
    <property type="entry name" value="alpha/beta-Hydrolases"/>
    <property type="match status" value="1"/>
</dbReference>
<gene>
    <name evidence="3" type="ORF">Airi01_020940</name>
</gene>
<evidence type="ECO:0000313" key="4">
    <source>
        <dbReference type="Proteomes" id="UP001165135"/>
    </source>
</evidence>
<dbReference type="Gene3D" id="3.40.50.1820">
    <property type="entry name" value="alpha/beta hydrolase"/>
    <property type="match status" value="1"/>
</dbReference>
<dbReference type="InterPro" id="IPR013094">
    <property type="entry name" value="AB_hydrolase_3"/>
</dbReference>
<dbReference type="RefSeq" id="WP_285619385.1">
    <property type="nucleotide sequence ID" value="NZ_BSTJ01000002.1"/>
</dbReference>
<dbReference type="PANTHER" id="PTHR48081">
    <property type="entry name" value="AB HYDROLASE SUPERFAMILY PROTEIN C4A8.06C"/>
    <property type="match status" value="1"/>
</dbReference>
<dbReference type="PANTHER" id="PTHR48081:SF8">
    <property type="entry name" value="ALPHA_BETA HYDROLASE FOLD-3 DOMAIN-CONTAINING PROTEIN-RELATED"/>
    <property type="match status" value="1"/>
</dbReference>
<reference evidence="3" key="1">
    <citation type="submission" date="2023-03" db="EMBL/GenBank/DDBJ databases">
        <title>Actinoallomurus iriomotensis NBRC 103681.</title>
        <authorList>
            <person name="Ichikawa N."/>
            <person name="Sato H."/>
            <person name="Tonouchi N."/>
        </authorList>
    </citation>
    <scope>NUCLEOTIDE SEQUENCE</scope>
    <source>
        <strain evidence="3">NBRC 103681</strain>
    </source>
</reference>
<dbReference type="EMBL" id="BSTJ01000002">
    <property type="protein sequence ID" value="GLY73827.1"/>
    <property type="molecule type" value="Genomic_DNA"/>
</dbReference>
<dbReference type="AlphaFoldDB" id="A0A9W6RGV7"/>
<comment type="caution">
    <text evidence="3">The sequence shown here is derived from an EMBL/GenBank/DDBJ whole genome shotgun (WGS) entry which is preliminary data.</text>
</comment>
<protein>
    <submittedName>
        <fullName evidence="3">Esterase</fullName>
    </submittedName>
</protein>
<dbReference type="Pfam" id="PF07859">
    <property type="entry name" value="Abhydrolase_3"/>
    <property type="match status" value="1"/>
</dbReference>
<dbReference type="Proteomes" id="UP001165135">
    <property type="component" value="Unassembled WGS sequence"/>
</dbReference>
<evidence type="ECO:0000256" key="1">
    <source>
        <dbReference type="ARBA" id="ARBA00022801"/>
    </source>
</evidence>
<sequence>MPEMYLDPELAAGLAAAPVRPFDASEVRYEDLPAFRKERAALVVPEASDERITITERHIPVQLRIYRPVGPPGTLPCLYWIHGGGMIMGNVEADDARLVEYALAVGCVVVSVDYRLAPEHPYPAGVEDCYAGLVWTADHSDELGIGAIAVGGASAGGGLAAAAALLARDRGGPNLVFQLLCYPMLDDRNETPSSFMEVPSWGRRENVFAWTALLGPSPNEVPPYAAPARATDLSGLPPAFIDVGQVDIFRDECLDYARRLAQAGVPTEFHLYPGAYHGWDSLVPDAALSRRAVRERIRALRERVAPCPSSPYGPGVGPWAGWPT</sequence>
<dbReference type="InterPro" id="IPR029058">
    <property type="entry name" value="AB_hydrolase_fold"/>
</dbReference>
<name>A0A9W6RGV7_9ACTN</name>
<keyword evidence="1" id="KW-0378">Hydrolase</keyword>
<dbReference type="GO" id="GO:0016787">
    <property type="term" value="F:hydrolase activity"/>
    <property type="evidence" value="ECO:0007669"/>
    <property type="project" value="UniProtKB-KW"/>
</dbReference>